<dbReference type="Proteomes" id="UP000192330">
    <property type="component" value="Unassembled WGS sequence"/>
</dbReference>
<evidence type="ECO:0000313" key="2">
    <source>
        <dbReference type="Proteomes" id="UP000192330"/>
    </source>
</evidence>
<dbReference type="STRING" id="1387277.SAMN06295998_10384"/>
<reference evidence="1 2" key="1">
    <citation type="submission" date="2017-04" db="EMBL/GenBank/DDBJ databases">
        <authorList>
            <person name="Afonso C.L."/>
            <person name="Miller P.J."/>
            <person name="Scott M.A."/>
            <person name="Spackman E."/>
            <person name="Goraichik I."/>
            <person name="Dimitrov K.M."/>
            <person name="Suarez D.L."/>
            <person name="Swayne D.E."/>
        </authorList>
    </citation>
    <scope>NUCLEOTIDE SEQUENCE [LARGE SCALE GENOMIC DNA]</scope>
    <source>
        <strain evidence="1 2">CGMCC 1.12644</strain>
    </source>
</reference>
<dbReference type="EMBL" id="FWYD01000003">
    <property type="protein sequence ID" value="SMC61236.1"/>
    <property type="molecule type" value="Genomic_DNA"/>
</dbReference>
<proteinExistence type="predicted"/>
<dbReference type="InterPro" id="IPR018912">
    <property type="entry name" value="DUF2478"/>
</dbReference>
<organism evidence="1 2">
    <name type="scientific">Primorskyibacter flagellatus</name>
    <dbReference type="NCBI Taxonomy" id="1387277"/>
    <lineage>
        <taxon>Bacteria</taxon>
        <taxon>Pseudomonadati</taxon>
        <taxon>Pseudomonadota</taxon>
        <taxon>Alphaproteobacteria</taxon>
        <taxon>Rhodobacterales</taxon>
        <taxon>Roseobacteraceae</taxon>
        <taxon>Primorskyibacter</taxon>
    </lineage>
</organism>
<dbReference type="RefSeq" id="WP_084351327.1">
    <property type="nucleotide sequence ID" value="NZ_FWYD01000003.1"/>
</dbReference>
<gene>
    <name evidence="1" type="ORF">SAMN06295998_10384</name>
</gene>
<dbReference type="AlphaFoldDB" id="A0A1W2AKM7"/>
<name>A0A1W2AKM7_9RHOB</name>
<sequence>MLGYVVADGRGAADRLIRDVAARLRDNGLRLTGAVQVNPEGKPAHKCHMDLHILSGTEVVRISQDLGTHSQGCRLDPDGLERAVGLVTAGLDDGADLLVVNKFGKQEMDGRGFRPVIAEALSRDIPVLVAVNPGSLDAFLTYAEDLAEPLEPDVTTVAAWCLRQRAPDHV</sequence>
<accession>A0A1W2AKM7</accession>
<dbReference type="Gene3D" id="3.40.50.300">
    <property type="entry name" value="P-loop containing nucleotide triphosphate hydrolases"/>
    <property type="match status" value="1"/>
</dbReference>
<evidence type="ECO:0008006" key="3">
    <source>
        <dbReference type="Google" id="ProtNLM"/>
    </source>
</evidence>
<dbReference type="OrthoDB" id="5918880at2"/>
<dbReference type="Pfam" id="PF10649">
    <property type="entry name" value="DUF2478"/>
    <property type="match status" value="1"/>
</dbReference>
<evidence type="ECO:0000313" key="1">
    <source>
        <dbReference type="EMBL" id="SMC61236.1"/>
    </source>
</evidence>
<protein>
    <recommendedName>
        <fullName evidence="3">DUF2478 domain-containing protein</fullName>
    </recommendedName>
</protein>
<keyword evidence="2" id="KW-1185">Reference proteome</keyword>
<dbReference type="InterPro" id="IPR027417">
    <property type="entry name" value="P-loop_NTPase"/>
</dbReference>